<dbReference type="GO" id="GO:0004714">
    <property type="term" value="F:transmembrane receptor protein tyrosine kinase activity"/>
    <property type="evidence" value="ECO:0007669"/>
    <property type="project" value="TreeGrafter"/>
</dbReference>
<keyword evidence="5" id="KW-1185">Reference proteome</keyword>
<feature type="domain" description="Protein kinase" evidence="3">
    <location>
        <begin position="12"/>
        <end position="161"/>
    </location>
</feature>
<feature type="non-terminal residue" evidence="4">
    <location>
        <position position="1"/>
    </location>
</feature>
<evidence type="ECO:0000313" key="4">
    <source>
        <dbReference type="EMBL" id="CAL1539137.1"/>
    </source>
</evidence>
<dbReference type="GO" id="GO:0005886">
    <property type="term" value="C:plasma membrane"/>
    <property type="evidence" value="ECO:0007669"/>
    <property type="project" value="TreeGrafter"/>
</dbReference>
<dbReference type="GO" id="GO:0043235">
    <property type="term" value="C:receptor complex"/>
    <property type="evidence" value="ECO:0007669"/>
    <property type="project" value="TreeGrafter"/>
</dbReference>
<dbReference type="FunFam" id="3.30.200.20:FF:000234">
    <property type="entry name" value="Proto-oncogene tyrosine-protein kinase receptor Ret"/>
    <property type="match status" value="1"/>
</dbReference>
<dbReference type="Gene3D" id="3.30.200.20">
    <property type="entry name" value="Phosphorylase Kinase, domain 1"/>
    <property type="match status" value="1"/>
</dbReference>
<name>A0AAV2HY71_LYMST</name>
<feature type="non-terminal residue" evidence="4">
    <location>
        <position position="161"/>
    </location>
</feature>
<evidence type="ECO:0000256" key="2">
    <source>
        <dbReference type="PROSITE-ProRule" id="PRU10141"/>
    </source>
</evidence>
<dbReference type="InterPro" id="IPR017441">
    <property type="entry name" value="Protein_kinase_ATP_BS"/>
</dbReference>
<comment type="subcellular location">
    <subcellularLocation>
        <location evidence="1">Membrane</location>
        <topology evidence="1">Single-pass membrane protein</topology>
    </subcellularLocation>
</comment>
<reference evidence="4 5" key="1">
    <citation type="submission" date="2024-04" db="EMBL/GenBank/DDBJ databases">
        <authorList>
            <consortium name="Genoscope - CEA"/>
            <person name="William W."/>
        </authorList>
    </citation>
    <scope>NUCLEOTIDE SEQUENCE [LARGE SCALE GENOMIC DNA]</scope>
</reference>
<dbReference type="AlphaFoldDB" id="A0AAV2HY71"/>
<accession>A0AAV2HY71</accession>
<sequence>FEDKWEFPRCYLTIEHVIGEGEFGQVVRAQAFMLNGQEGNTVVAVKMLKPDASGTEYQDLVSEFQLLKEVDHPNVIKLLGVCTQKGPLYVIVEYCELGSLRSFLRGAKLRNRGRSWEDKQRCGNDAIGTDHDSTRTLTFRDLLSFAWQIAKGMDYLAGLKV</sequence>
<dbReference type="Proteomes" id="UP001497497">
    <property type="component" value="Unassembled WGS sequence"/>
</dbReference>
<dbReference type="InterPro" id="IPR000719">
    <property type="entry name" value="Prot_kinase_dom"/>
</dbReference>
<feature type="binding site" evidence="2">
    <location>
        <position position="46"/>
    </location>
    <ligand>
        <name>ATP</name>
        <dbReference type="ChEBI" id="CHEBI:30616"/>
    </ligand>
</feature>
<dbReference type="InterPro" id="IPR001245">
    <property type="entry name" value="Ser-Thr/Tyr_kinase_cat_dom"/>
</dbReference>
<dbReference type="PANTHER" id="PTHR24416">
    <property type="entry name" value="TYROSINE-PROTEIN KINASE RECEPTOR"/>
    <property type="match status" value="1"/>
</dbReference>
<dbReference type="Pfam" id="PF07714">
    <property type="entry name" value="PK_Tyr_Ser-Thr"/>
    <property type="match status" value="1"/>
</dbReference>
<comment type="caution">
    <text evidence="4">The sequence shown here is derived from an EMBL/GenBank/DDBJ whole genome shotgun (WGS) entry which is preliminary data.</text>
</comment>
<evidence type="ECO:0000313" key="5">
    <source>
        <dbReference type="Proteomes" id="UP001497497"/>
    </source>
</evidence>
<dbReference type="PROSITE" id="PS50011">
    <property type="entry name" value="PROTEIN_KINASE_DOM"/>
    <property type="match status" value="1"/>
</dbReference>
<keyword evidence="2" id="KW-0067">ATP-binding</keyword>
<protein>
    <recommendedName>
        <fullName evidence="3">Protein kinase domain-containing protein</fullName>
    </recommendedName>
</protein>
<dbReference type="GO" id="GO:0005524">
    <property type="term" value="F:ATP binding"/>
    <property type="evidence" value="ECO:0007669"/>
    <property type="project" value="UniProtKB-UniRule"/>
</dbReference>
<dbReference type="InterPro" id="IPR050122">
    <property type="entry name" value="RTK"/>
</dbReference>
<evidence type="ECO:0000256" key="1">
    <source>
        <dbReference type="ARBA" id="ARBA00004167"/>
    </source>
</evidence>
<organism evidence="4 5">
    <name type="scientific">Lymnaea stagnalis</name>
    <name type="common">Great pond snail</name>
    <name type="synonym">Helix stagnalis</name>
    <dbReference type="NCBI Taxonomy" id="6523"/>
    <lineage>
        <taxon>Eukaryota</taxon>
        <taxon>Metazoa</taxon>
        <taxon>Spiralia</taxon>
        <taxon>Lophotrochozoa</taxon>
        <taxon>Mollusca</taxon>
        <taxon>Gastropoda</taxon>
        <taxon>Heterobranchia</taxon>
        <taxon>Euthyneura</taxon>
        <taxon>Panpulmonata</taxon>
        <taxon>Hygrophila</taxon>
        <taxon>Lymnaeoidea</taxon>
        <taxon>Lymnaeidae</taxon>
        <taxon>Lymnaea</taxon>
    </lineage>
</organism>
<gene>
    <name evidence="4" type="ORF">GSLYS_00012958001</name>
</gene>
<evidence type="ECO:0000259" key="3">
    <source>
        <dbReference type="PROSITE" id="PS50011"/>
    </source>
</evidence>
<dbReference type="InterPro" id="IPR011009">
    <property type="entry name" value="Kinase-like_dom_sf"/>
</dbReference>
<dbReference type="PROSITE" id="PS00107">
    <property type="entry name" value="PROTEIN_KINASE_ATP"/>
    <property type="match status" value="1"/>
</dbReference>
<proteinExistence type="predicted"/>
<dbReference type="PANTHER" id="PTHR24416:SF617">
    <property type="entry name" value="RET ONCOGENE, ISOFORM A"/>
    <property type="match status" value="1"/>
</dbReference>
<dbReference type="EMBL" id="CAXITT010000328">
    <property type="protein sequence ID" value="CAL1539137.1"/>
    <property type="molecule type" value="Genomic_DNA"/>
</dbReference>
<dbReference type="SUPFAM" id="SSF56112">
    <property type="entry name" value="Protein kinase-like (PK-like)"/>
    <property type="match status" value="1"/>
</dbReference>
<keyword evidence="2" id="KW-0547">Nucleotide-binding</keyword>
<dbReference type="GO" id="GO:0007169">
    <property type="term" value="P:cell surface receptor protein tyrosine kinase signaling pathway"/>
    <property type="evidence" value="ECO:0007669"/>
    <property type="project" value="TreeGrafter"/>
</dbReference>